<proteinExistence type="predicted"/>
<dbReference type="Gramene" id="PGSC0003DMT400094033">
    <property type="protein sequence ID" value="PGSC0003DMT400094033"/>
    <property type="gene ID" value="PGSC0003DMG400043604"/>
</dbReference>
<evidence type="ECO:0000313" key="2">
    <source>
        <dbReference type="EnsemblPlants" id="PGSC0003DMT400094033"/>
    </source>
</evidence>
<dbReference type="HOGENOM" id="CLU_029307_7_2_1"/>
<organism evidence="2 3">
    <name type="scientific">Solanum tuberosum</name>
    <name type="common">Potato</name>
    <dbReference type="NCBI Taxonomy" id="4113"/>
    <lineage>
        <taxon>Eukaryota</taxon>
        <taxon>Viridiplantae</taxon>
        <taxon>Streptophyta</taxon>
        <taxon>Embryophyta</taxon>
        <taxon>Tracheophyta</taxon>
        <taxon>Spermatophyta</taxon>
        <taxon>Magnoliopsida</taxon>
        <taxon>eudicotyledons</taxon>
        <taxon>Gunneridae</taxon>
        <taxon>Pentapetalae</taxon>
        <taxon>asterids</taxon>
        <taxon>lamiids</taxon>
        <taxon>Solanales</taxon>
        <taxon>Solanaceae</taxon>
        <taxon>Solanoideae</taxon>
        <taxon>Solaneae</taxon>
        <taxon>Solanum</taxon>
    </lineage>
</organism>
<dbReference type="AlphaFoldDB" id="M1DT89"/>
<dbReference type="Proteomes" id="UP000011115">
    <property type="component" value="Unassembled WGS sequence"/>
</dbReference>
<dbReference type="PaxDb" id="4113-PGSC0003DMT400094033"/>
<protein>
    <recommendedName>
        <fullName evidence="4">Integrase core domain containing protein</fullName>
    </recommendedName>
</protein>
<feature type="region of interest" description="Disordered" evidence="1">
    <location>
        <begin position="50"/>
        <end position="84"/>
    </location>
</feature>
<sequence length="84" mass="8851">MGRQEAPPGYKGKGKRPISDRENIPRGSYIPSWAREFYAAVQAFLADTPLAAPSGSGTVVSSKVTPGTEARDQTIAPDTDGATE</sequence>
<dbReference type="EnsemblPlants" id="PGSC0003DMT400094033">
    <property type="protein sequence ID" value="PGSC0003DMT400094033"/>
    <property type="gene ID" value="PGSC0003DMG400043604"/>
</dbReference>
<dbReference type="InParanoid" id="M1DT89"/>
<feature type="region of interest" description="Disordered" evidence="1">
    <location>
        <begin position="1"/>
        <end position="25"/>
    </location>
</feature>
<keyword evidence="3" id="KW-1185">Reference proteome</keyword>
<evidence type="ECO:0000256" key="1">
    <source>
        <dbReference type="SAM" id="MobiDB-lite"/>
    </source>
</evidence>
<reference evidence="2" key="2">
    <citation type="submission" date="2015-06" db="UniProtKB">
        <authorList>
            <consortium name="EnsemblPlants"/>
        </authorList>
    </citation>
    <scope>IDENTIFICATION</scope>
    <source>
        <strain evidence="2">DM1-3 516 R44</strain>
    </source>
</reference>
<name>M1DT89_SOLTU</name>
<reference evidence="3" key="1">
    <citation type="journal article" date="2011" name="Nature">
        <title>Genome sequence and analysis of the tuber crop potato.</title>
        <authorList>
            <consortium name="The Potato Genome Sequencing Consortium"/>
        </authorList>
    </citation>
    <scope>NUCLEOTIDE SEQUENCE [LARGE SCALE GENOMIC DNA]</scope>
    <source>
        <strain evidence="3">cv. DM1-3 516 R44</strain>
    </source>
</reference>
<feature type="compositionally biased region" description="Low complexity" evidence="1">
    <location>
        <begin position="53"/>
        <end position="68"/>
    </location>
</feature>
<accession>M1DT89</accession>
<evidence type="ECO:0008006" key="4">
    <source>
        <dbReference type="Google" id="ProtNLM"/>
    </source>
</evidence>
<evidence type="ECO:0000313" key="3">
    <source>
        <dbReference type="Proteomes" id="UP000011115"/>
    </source>
</evidence>